<evidence type="ECO:0000256" key="2">
    <source>
        <dbReference type="ARBA" id="ARBA00022491"/>
    </source>
</evidence>
<proteinExistence type="inferred from homology"/>
<organism evidence="7 8">
    <name type="scientific">Paracholeplasma vituli</name>
    <dbReference type="NCBI Taxonomy" id="69473"/>
    <lineage>
        <taxon>Bacteria</taxon>
        <taxon>Bacillati</taxon>
        <taxon>Mycoplasmatota</taxon>
        <taxon>Mollicutes</taxon>
        <taxon>Acholeplasmatales</taxon>
        <taxon>Acholeplasmataceae</taxon>
        <taxon>Paracholeplasma</taxon>
    </lineage>
</organism>
<reference evidence="8" key="1">
    <citation type="submission" date="2023-07" db="EMBL/GenBank/DDBJ databases">
        <title>Novel Mycoplasma species identified in domestic and wild animals.</title>
        <authorList>
            <person name="Volokhov D.V."/>
            <person name="Furtak V.A."/>
            <person name="Zagorodnyaya T.A."/>
        </authorList>
    </citation>
    <scope>NUCLEOTIDE SEQUENCE [LARGE SCALE GENOMIC DNA]</scope>
    <source>
        <strain evidence="8">92-19</strain>
    </source>
</reference>
<evidence type="ECO:0000256" key="1">
    <source>
        <dbReference type="ARBA" id="ARBA00007957"/>
    </source>
</evidence>
<dbReference type="Pfam" id="PF01475">
    <property type="entry name" value="FUR"/>
    <property type="match status" value="1"/>
</dbReference>
<dbReference type="InterPro" id="IPR036388">
    <property type="entry name" value="WH-like_DNA-bd_sf"/>
</dbReference>
<keyword evidence="8" id="KW-1185">Reference proteome</keyword>
<keyword evidence="5" id="KW-0238">DNA-binding</keyword>
<evidence type="ECO:0000313" key="8">
    <source>
        <dbReference type="Proteomes" id="UP001209076"/>
    </source>
</evidence>
<keyword evidence="2" id="KW-0678">Repressor</keyword>
<dbReference type="PANTHER" id="PTHR33202:SF7">
    <property type="entry name" value="FERRIC UPTAKE REGULATION PROTEIN"/>
    <property type="match status" value="1"/>
</dbReference>
<name>A0ABT2PUQ0_9MOLU</name>
<keyword evidence="6" id="KW-0804">Transcription</keyword>
<evidence type="ECO:0000313" key="7">
    <source>
        <dbReference type="EMBL" id="MCU0104555.1"/>
    </source>
</evidence>
<evidence type="ECO:0000256" key="3">
    <source>
        <dbReference type="ARBA" id="ARBA00022833"/>
    </source>
</evidence>
<dbReference type="InterPro" id="IPR036390">
    <property type="entry name" value="WH_DNA-bd_sf"/>
</dbReference>
<evidence type="ECO:0000256" key="5">
    <source>
        <dbReference type="ARBA" id="ARBA00023125"/>
    </source>
</evidence>
<dbReference type="SUPFAM" id="SSF46785">
    <property type="entry name" value="Winged helix' DNA-binding domain"/>
    <property type="match status" value="1"/>
</dbReference>
<evidence type="ECO:0000256" key="6">
    <source>
        <dbReference type="ARBA" id="ARBA00023163"/>
    </source>
</evidence>
<dbReference type="EMBL" id="JAOEGN010000003">
    <property type="protein sequence ID" value="MCU0104555.1"/>
    <property type="molecule type" value="Genomic_DNA"/>
</dbReference>
<keyword evidence="3" id="KW-0862">Zinc</keyword>
<evidence type="ECO:0000256" key="4">
    <source>
        <dbReference type="ARBA" id="ARBA00023015"/>
    </source>
</evidence>
<sequence>MLKMTKQREQLLAFLKKQKTPLSAEMIYAKLPMGSMNLSTVYRTLDTFLQYHLVEKTFLDNTTYYKISSPEHKHYMVCLKCHKMIEMDCHVHGIADEDALKNHFTITGHDLTVYGYCQACQASL</sequence>
<comment type="similarity">
    <text evidence="1">Belongs to the Fur family.</text>
</comment>
<keyword evidence="4" id="KW-0805">Transcription regulation</keyword>
<dbReference type="InterPro" id="IPR043135">
    <property type="entry name" value="Fur_C"/>
</dbReference>
<dbReference type="PANTHER" id="PTHR33202">
    <property type="entry name" value="ZINC UPTAKE REGULATION PROTEIN"/>
    <property type="match status" value="1"/>
</dbReference>
<accession>A0ABT2PUQ0</accession>
<dbReference type="Gene3D" id="1.10.10.10">
    <property type="entry name" value="Winged helix-like DNA-binding domain superfamily/Winged helix DNA-binding domain"/>
    <property type="match status" value="1"/>
</dbReference>
<dbReference type="Proteomes" id="UP001209076">
    <property type="component" value="Unassembled WGS sequence"/>
</dbReference>
<gene>
    <name evidence="7" type="ORF">N7603_02680</name>
</gene>
<dbReference type="InterPro" id="IPR002481">
    <property type="entry name" value="FUR"/>
</dbReference>
<protein>
    <submittedName>
        <fullName evidence="7">Transcriptional repressor</fullName>
    </submittedName>
</protein>
<comment type="caution">
    <text evidence="7">The sequence shown here is derived from an EMBL/GenBank/DDBJ whole genome shotgun (WGS) entry which is preliminary data.</text>
</comment>
<dbReference type="CDD" id="cd07153">
    <property type="entry name" value="Fur_like"/>
    <property type="match status" value="1"/>
</dbReference>
<dbReference type="Gene3D" id="3.30.1490.190">
    <property type="match status" value="1"/>
</dbReference>